<accession>A0A0F5K569</accession>
<evidence type="ECO:0000313" key="3">
    <source>
        <dbReference type="EMBL" id="KKB65070.1"/>
    </source>
</evidence>
<organism evidence="3 4">
    <name type="scientific">Robbsia andropogonis</name>
    <dbReference type="NCBI Taxonomy" id="28092"/>
    <lineage>
        <taxon>Bacteria</taxon>
        <taxon>Pseudomonadati</taxon>
        <taxon>Pseudomonadota</taxon>
        <taxon>Betaproteobacteria</taxon>
        <taxon>Burkholderiales</taxon>
        <taxon>Burkholderiaceae</taxon>
        <taxon>Robbsia</taxon>
    </lineage>
</organism>
<dbReference type="PRINTS" id="PR00111">
    <property type="entry name" value="ABHYDROLASE"/>
</dbReference>
<dbReference type="Pfam" id="PF00561">
    <property type="entry name" value="Abhydrolase_1"/>
    <property type="match status" value="1"/>
</dbReference>
<gene>
    <name evidence="3" type="ORF">WM40_02575</name>
</gene>
<dbReference type="AlphaFoldDB" id="A0A0F5K569"/>
<dbReference type="PANTHER" id="PTHR43798">
    <property type="entry name" value="MONOACYLGLYCEROL LIPASE"/>
    <property type="match status" value="1"/>
</dbReference>
<feature type="domain" description="AB hydrolase-1" evidence="2">
    <location>
        <begin position="21"/>
        <end position="256"/>
    </location>
</feature>
<keyword evidence="1" id="KW-0378">Hydrolase</keyword>
<evidence type="ECO:0000313" key="4">
    <source>
        <dbReference type="Proteomes" id="UP000033618"/>
    </source>
</evidence>
<dbReference type="EMBL" id="LAQU01000002">
    <property type="protein sequence ID" value="KKB65070.1"/>
    <property type="molecule type" value="Genomic_DNA"/>
</dbReference>
<keyword evidence="4" id="KW-1185">Reference proteome</keyword>
<dbReference type="PATRIC" id="fig|28092.6.peg.601"/>
<dbReference type="PANTHER" id="PTHR43798:SF31">
    <property type="entry name" value="AB HYDROLASE SUPERFAMILY PROTEIN YCLE"/>
    <property type="match status" value="1"/>
</dbReference>
<dbReference type="STRING" id="28092.WM40_02575"/>
<evidence type="ECO:0000256" key="1">
    <source>
        <dbReference type="ARBA" id="ARBA00022801"/>
    </source>
</evidence>
<dbReference type="GO" id="GO:0016020">
    <property type="term" value="C:membrane"/>
    <property type="evidence" value="ECO:0007669"/>
    <property type="project" value="TreeGrafter"/>
</dbReference>
<proteinExistence type="predicted"/>
<protein>
    <recommendedName>
        <fullName evidence="2">AB hydrolase-1 domain-containing protein</fullName>
    </recommendedName>
</protein>
<dbReference type="GO" id="GO:0016787">
    <property type="term" value="F:hydrolase activity"/>
    <property type="evidence" value="ECO:0007669"/>
    <property type="project" value="UniProtKB-KW"/>
</dbReference>
<name>A0A0F5K569_9BURK</name>
<dbReference type="SUPFAM" id="SSF53474">
    <property type="entry name" value="alpha/beta-Hydrolases"/>
    <property type="match status" value="1"/>
</dbReference>
<dbReference type="InterPro" id="IPR050266">
    <property type="entry name" value="AB_hydrolase_sf"/>
</dbReference>
<dbReference type="Proteomes" id="UP000033618">
    <property type="component" value="Unassembled WGS sequence"/>
</dbReference>
<sequence>MAWLKTRDGIRLHYTDRGTGKPLVLLHGWSFSGSVFDPVIPALTENARVISVDLRGHGESDKPHHGYRVSRLAADLRELITTLDLREATLLGWSVGGAVIWSYLELFGDERIAKLVLAQQTPRQFAARDWKWAHAQCFDPVNLAVTMTMMQADVSAFDRQNIADCVHRAATADERAAWIAQTSRCPIHARVALMTDHGQHDWRDFIPTISLPTLVLAACKDPVFPAEGVAWVGKHIPGARTVYFENSSHMLFHDEPERFVESVREFLGAP</sequence>
<dbReference type="Gene3D" id="3.40.50.1820">
    <property type="entry name" value="alpha/beta hydrolase"/>
    <property type="match status" value="1"/>
</dbReference>
<dbReference type="InterPro" id="IPR000073">
    <property type="entry name" value="AB_hydrolase_1"/>
</dbReference>
<reference evidence="3 4" key="1">
    <citation type="submission" date="2015-03" db="EMBL/GenBank/DDBJ databases">
        <title>Draft Genome Sequence of Burkholderia andropogonis type strain ICMP2807, isolated from Sorghum bicolor.</title>
        <authorList>
            <person name="Lopes-Santos L."/>
            <person name="Castro D.B."/>
            <person name="Ottoboni L.M."/>
            <person name="Park D."/>
            <person name="Weirc B.S."/>
            <person name="Destefano S.A."/>
        </authorList>
    </citation>
    <scope>NUCLEOTIDE SEQUENCE [LARGE SCALE GENOMIC DNA]</scope>
    <source>
        <strain evidence="3 4">ICMP2807</strain>
    </source>
</reference>
<evidence type="ECO:0000259" key="2">
    <source>
        <dbReference type="Pfam" id="PF00561"/>
    </source>
</evidence>
<dbReference type="InterPro" id="IPR029058">
    <property type="entry name" value="AB_hydrolase_fold"/>
</dbReference>
<comment type="caution">
    <text evidence="3">The sequence shown here is derived from an EMBL/GenBank/DDBJ whole genome shotgun (WGS) entry which is preliminary data.</text>
</comment>
<dbReference type="OrthoDB" id="6117067at2"/>